<gene>
    <name evidence="2" type="ORF">H9L42_14225</name>
</gene>
<dbReference type="CDD" id="cd00063">
    <property type="entry name" value="FN3"/>
    <property type="match status" value="1"/>
</dbReference>
<dbReference type="SMART" id="SM00060">
    <property type="entry name" value="FN3"/>
    <property type="match status" value="1"/>
</dbReference>
<proteinExistence type="predicted"/>
<dbReference type="Gene3D" id="2.60.40.10">
    <property type="entry name" value="Immunoglobulins"/>
    <property type="match status" value="2"/>
</dbReference>
<dbReference type="SMART" id="SM00635">
    <property type="entry name" value="BID_2"/>
    <property type="match status" value="1"/>
</dbReference>
<dbReference type="EMBL" id="JACRYT010000022">
    <property type="protein sequence ID" value="MBC6680976.1"/>
    <property type="molecule type" value="Genomic_DNA"/>
</dbReference>
<dbReference type="InterPro" id="IPR003961">
    <property type="entry name" value="FN3_dom"/>
</dbReference>
<dbReference type="InterPro" id="IPR036116">
    <property type="entry name" value="FN3_sf"/>
</dbReference>
<protein>
    <submittedName>
        <fullName evidence="2">Fibronectin type III domain-containing protein</fullName>
    </submittedName>
</protein>
<evidence type="ECO:0000259" key="1">
    <source>
        <dbReference type="PROSITE" id="PS50853"/>
    </source>
</evidence>
<dbReference type="Pfam" id="PF00041">
    <property type="entry name" value="fn3"/>
    <property type="match status" value="1"/>
</dbReference>
<dbReference type="SUPFAM" id="SSF49265">
    <property type="entry name" value="Fibronectin type III"/>
    <property type="match status" value="1"/>
</dbReference>
<dbReference type="PROSITE" id="PS50853">
    <property type="entry name" value="FN3"/>
    <property type="match status" value="1"/>
</dbReference>
<name>A0A923NN31_9FIRM</name>
<keyword evidence="3" id="KW-1185">Reference proteome</keyword>
<accession>A0A923NN31</accession>
<organism evidence="2 3">
    <name type="scientific">Zhenpiania hominis</name>
    <dbReference type="NCBI Taxonomy" id="2763644"/>
    <lineage>
        <taxon>Bacteria</taxon>
        <taxon>Bacillati</taxon>
        <taxon>Bacillota</taxon>
        <taxon>Clostridia</taxon>
        <taxon>Peptostreptococcales</taxon>
        <taxon>Anaerovoracaceae</taxon>
        <taxon>Zhenpiania</taxon>
    </lineage>
</organism>
<dbReference type="Gene3D" id="2.60.40.1080">
    <property type="match status" value="1"/>
</dbReference>
<dbReference type="InterPro" id="IPR013783">
    <property type="entry name" value="Ig-like_fold"/>
</dbReference>
<dbReference type="Pfam" id="PF02368">
    <property type="entry name" value="Big_2"/>
    <property type="match status" value="1"/>
</dbReference>
<dbReference type="SUPFAM" id="SSF49373">
    <property type="entry name" value="Invasin/intimin cell-adhesion fragments"/>
    <property type="match status" value="1"/>
</dbReference>
<sequence>MKQKEFYVGFDFDTCWEFNTSISQYPILQGITNASPRPGYKPVEDVNMTTPGDSGSIRLFQDTGGSIGTAPIAKIFPGDYSLKFPMIQTGVAKESMEDGTYKYKMTIGLDENMAFGSAKAWDNLKKDFADAKKNLNRINTLNTLMKKWGASRGSFNLTKSFKAKPDMEVAGYYEAICDENGRVISDSGGVLLSAKWSASTTNQFLAGPIPLYLELGGSLKAVGKGGLERTLQDSNLSLTGTVTVSPGLSLEGGVGVSGVATVGAKGDADVAIQLVPWSKGTFHGGASITAKLIFVFDWEYSVLKVTCPIWDNTRQAKIAAFFTDEAAIKELSLTDRSYQEYTTQWKGQPASAKNSRSLARTQSGDSGAAAWELQGYVLPDTIPQMKQAGDDTVLVFQSNDAQRNTQNSTKLMYSVYDGSAWSQPKALWDNGTLDTFADLEQVGEDLYVVWQKCREPLTGSDVSELSQQAAKSSEICWAKYDPEKKVFDTPQYLTDNSLPDTMPVLAEDAETPTVMWVQNNKTDLTGLSGTKTIFTSQLTGTQWSEPEKMGETDAYLSQLVGISQGGTEKAAYLGSPASGGLPAVYLAENGTETQIAKSEETPISGLDCGDGAITYKKDGVLEQYQIADGTLSKWKAGQSQAVGSNARIYSLNGKETLLWMTNEGDGCTFYASVKTEEGYSEPVEVYQKKNLQGNYFTAQPAKTGGWEIVLNASETANEEKTSLYFIQTESQPKVELEDVVLNENEMEDGNQPFAYSVTNDSEETITRFQLTVKDGTKVLVDKTISQRILPGETVYLEDTVDLSGVKETANLTIQAMAPGQIDSEGSSREQTVQMADLEVAVEKTVLDKSVRFTVTVTNTGKVASDGDVILYGDAEGNRKIASRHFDSIDPGEAATVELEYPVSSMIFQEDESAYCMVQTVTDKEEFNADNNTYYGATYLWELPEDNFQIAGFALSGAEGTYTYTGKAIRPAVTVKGLTAGKDYTVSYQNNVNAGTAQVVVTGIGRYHGTMVKEFTIRKASQTVAGKSYTKTYGNRAFSLGAKAKTKLSYTSSNTKVATVNSAGKVTLKGPGKATITITAAATANYNAASKNVTITVKPKKVAGLKVKKGKKRMTVSWKRDKKVTGYQITYAQNKKFKKGKKTITISKNKTIKRTVKKLKARKTYYVKVRAYKKVGKMKLYGGYSKVKKVKTR</sequence>
<dbReference type="InterPro" id="IPR008964">
    <property type="entry name" value="Invasin/intimin_cell_adhesion"/>
</dbReference>
<dbReference type="RefSeq" id="WP_187304073.1">
    <property type="nucleotide sequence ID" value="NZ_JACRYT010000022.1"/>
</dbReference>
<dbReference type="InterPro" id="IPR003343">
    <property type="entry name" value="Big_2"/>
</dbReference>
<dbReference type="Proteomes" id="UP000602647">
    <property type="component" value="Unassembled WGS sequence"/>
</dbReference>
<evidence type="ECO:0000313" key="2">
    <source>
        <dbReference type="EMBL" id="MBC6680976.1"/>
    </source>
</evidence>
<reference evidence="2" key="1">
    <citation type="submission" date="2020-08" db="EMBL/GenBank/DDBJ databases">
        <title>Genome public.</title>
        <authorList>
            <person name="Liu C."/>
            <person name="Sun Q."/>
        </authorList>
    </citation>
    <scope>NUCLEOTIDE SEQUENCE</scope>
    <source>
        <strain evidence="2">BX12</strain>
    </source>
</reference>
<dbReference type="AlphaFoldDB" id="A0A923NN31"/>
<feature type="domain" description="Fibronectin type-III" evidence="1">
    <location>
        <begin position="1097"/>
        <end position="1192"/>
    </location>
</feature>
<comment type="caution">
    <text evidence="2">The sequence shown here is derived from an EMBL/GenBank/DDBJ whole genome shotgun (WGS) entry which is preliminary data.</text>
</comment>
<evidence type="ECO:0000313" key="3">
    <source>
        <dbReference type="Proteomes" id="UP000602647"/>
    </source>
</evidence>